<reference evidence="13" key="1">
    <citation type="submission" date="2010-05" db="EMBL/GenBank/DDBJ databases">
        <title>The draft genome of Desulfonatronospira thiodismutans ASO3-1.</title>
        <authorList>
            <consortium name="US DOE Joint Genome Institute (JGI-PGF)"/>
            <person name="Lucas S."/>
            <person name="Copeland A."/>
            <person name="Lapidus A."/>
            <person name="Cheng J.-F."/>
            <person name="Bruce D."/>
            <person name="Goodwin L."/>
            <person name="Pitluck S."/>
            <person name="Chertkov O."/>
            <person name="Brettin T."/>
            <person name="Detter J.C."/>
            <person name="Han C."/>
            <person name="Land M.L."/>
            <person name="Hauser L."/>
            <person name="Kyrpides N."/>
            <person name="Mikhailova N."/>
            <person name="Muyzer G."/>
            <person name="Woyke T."/>
        </authorList>
    </citation>
    <scope>NUCLEOTIDE SEQUENCE [LARGE SCALE GENOMIC DNA]</scope>
    <source>
        <strain evidence="13">ASO3-1</strain>
    </source>
</reference>
<dbReference type="HAMAP" id="MF_00388">
    <property type="entry name" value="LpxC"/>
    <property type="match status" value="1"/>
</dbReference>
<dbReference type="InterPro" id="IPR004463">
    <property type="entry name" value="UDP-acyl_GlcNac_deAcase"/>
</dbReference>
<dbReference type="EC" id="3.5.1.108" evidence="4 12"/>
<keyword evidence="10 12" id="KW-0443">Lipid metabolism</keyword>
<dbReference type="InterPro" id="IPR015870">
    <property type="entry name" value="UDP-acyl_N-AcGlcN_deAcase_N"/>
</dbReference>
<evidence type="ECO:0000256" key="3">
    <source>
        <dbReference type="ARBA" id="ARBA00005002"/>
    </source>
</evidence>
<dbReference type="GO" id="GO:0046872">
    <property type="term" value="F:metal ion binding"/>
    <property type="evidence" value="ECO:0007669"/>
    <property type="project" value="UniProtKB-KW"/>
</dbReference>
<evidence type="ECO:0000256" key="5">
    <source>
        <dbReference type="ARBA" id="ARBA00022516"/>
    </source>
</evidence>
<name>D6SQH8_9BACT</name>
<keyword evidence="7 12" id="KW-0479">Metal-binding</keyword>
<evidence type="ECO:0000256" key="2">
    <source>
        <dbReference type="ARBA" id="ARBA00002923"/>
    </source>
</evidence>
<feature type="binding site" evidence="12">
    <location>
        <position position="77"/>
    </location>
    <ligand>
        <name>Zn(2+)</name>
        <dbReference type="ChEBI" id="CHEBI:29105"/>
    </ligand>
</feature>
<feature type="binding site" evidence="12">
    <location>
        <position position="234"/>
    </location>
    <ligand>
        <name>Zn(2+)</name>
        <dbReference type="ChEBI" id="CHEBI:29105"/>
    </ligand>
</feature>
<evidence type="ECO:0000256" key="12">
    <source>
        <dbReference type="HAMAP-Rule" id="MF_00388"/>
    </source>
</evidence>
<dbReference type="OrthoDB" id="9802746at2"/>
<evidence type="ECO:0000256" key="1">
    <source>
        <dbReference type="ARBA" id="ARBA00001947"/>
    </source>
</evidence>
<comment type="catalytic activity">
    <reaction evidence="11 12">
        <text>a UDP-3-O-[(3R)-3-hydroxyacyl]-N-acetyl-alpha-D-glucosamine + H2O = a UDP-3-O-[(3R)-3-hydroxyacyl]-alpha-D-glucosamine + acetate</text>
        <dbReference type="Rhea" id="RHEA:67816"/>
        <dbReference type="ChEBI" id="CHEBI:15377"/>
        <dbReference type="ChEBI" id="CHEBI:30089"/>
        <dbReference type="ChEBI" id="CHEBI:137740"/>
        <dbReference type="ChEBI" id="CHEBI:173225"/>
        <dbReference type="EC" id="3.5.1.108"/>
    </reaction>
</comment>
<evidence type="ECO:0000256" key="11">
    <source>
        <dbReference type="ARBA" id="ARBA00024535"/>
    </source>
</evidence>
<evidence type="ECO:0000256" key="9">
    <source>
        <dbReference type="ARBA" id="ARBA00022833"/>
    </source>
</evidence>
<keyword evidence="8 12" id="KW-0378">Hydrolase</keyword>
<evidence type="ECO:0000256" key="7">
    <source>
        <dbReference type="ARBA" id="ARBA00022723"/>
    </source>
</evidence>
<dbReference type="eggNOG" id="COG0774">
    <property type="taxonomic scope" value="Bacteria"/>
</dbReference>
<feature type="binding site" evidence="12">
    <location>
        <position position="238"/>
    </location>
    <ligand>
        <name>Zn(2+)</name>
        <dbReference type="ChEBI" id="CHEBI:29105"/>
    </ligand>
</feature>
<dbReference type="NCBIfam" id="TIGR00325">
    <property type="entry name" value="lpxC"/>
    <property type="match status" value="1"/>
</dbReference>
<dbReference type="SUPFAM" id="SSF54211">
    <property type="entry name" value="Ribosomal protein S5 domain 2-like"/>
    <property type="match status" value="2"/>
</dbReference>
<keyword evidence="14" id="KW-1185">Reference proteome</keyword>
<dbReference type="EMBL" id="ACJN02000002">
    <property type="protein sequence ID" value="EFI35004.1"/>
    <property type="molecule type" value="Genomic_DNA"/>
</dbReference>
<protein>
    <recommendedName>
        <fullName evidence="4 12">UDP-3-O-acyl-N-acetylglucosamine deacetylase</fullName>
        <shortName evidence="12">UDP-3-O-acyl-GlcNAc deacetylase</shortName>
        <ecNumber evidence="4 12">3.5.1.108</ecNumber>
    </recommendedName>
    <alternativeName>
        <fullName evidence="12">UDP-3-O-[R-3-hydroxymyristoyl]-N-acetylglucosamine deacetylase</fullName>
    </alternativeName>
</protein>
<dbReference type="InterPro" id="IPR011334">
    <property type="entry name" value="UDP-acyl_GlcNac_deAcase_C"/>
</dbReference>
<sequence>MRQQTIKKDVKCSGVGLHSGERVSLHMRPAEEDTGLVFLHKGPDGSKRLVPSPHSVKSTELATTIGNGDVSISTVEHLLAAVSGLGIDNLYIEVEGDELPIMDGSAASFVFLLRTAGIRRQRLPRRVLGLSRSIVYKNGQRWIKAMPYNGLKIKYTIDFSHPMVGSQSYQFEQNPQHFVRSLAKARTFGFLKDVEKLQSQGLALGGTLNNAVVLDEYGIVNPDGLRYSDELVRHKILDFMGDMSLMGISLWGSFEVHCSGHSFNNSFLRFLDENRDDYLHQVDFGGQEIAVPEYEPKAAHQPQPAWA</sequence>
<dbReference type="AlphaFoldDB" id="D6SQH8"/>
<accession>D6SQH8</accession>
<dbReference type="UniPathway" id="UPA00359">
    <property type="reaction ID" value="UER00478"/>
</dbReference>
<dbReference type="GO" id="GO:0103117">
    <property type="term" value="F:UDP-3-O-acyl-N-acetylglucosamine deacetylase activity"/>
    <property type="evidence" value="ECO:0007669"/>
    <property type="project" value="UniProtKB-UniRule"/>
</dbReference>
<dbReference type="GO" id="GO:0009245">
    <property type="term" value="P:lipid A biosynthetic process"/>
    <property type="evidence" value="ECO:0007669"/>
    <property type="project" value="UniProtKB-UniRule"/>
</dbReference>
<comment type="function">
    <text evidence="2 12">Catalyzes the hydrolysis of UDP-3-O-myristoyl-N-acetylglucosamine to form UDP-3-O-myristoylglucosamine and acetate, the committed step in lipid A biosynthesis.</text>
</comment>
<evidence type="ECO:0000313" key="14">
    <source>
        <dbReference type="Proteomes" id="UP000005496"/>
    </source>
</evidence>
<dbReference type="PANTHER" id="PTHR33694">
    <property type="entry name" value="UDP-3-O-ACYL-N-ACETYLGLUCOSAMINE DEACETYLASE 1, MITOCHONDRIAL-RELATED"/>
    <property type="match status" value="1"/>
</dbReference>
<comment type="similarity">
    <text evidence="12">Belongs to the LpxC family.</text>
</comment>
<dbReference type="Gene3D" id="3.30.1700.10">
    <property type="entry name" value="lpxc deacetylase, domain 2"/>
    <property type="match status" value="1"/>
</dbReference>
<gene>
    <name evidence="12" type="primary">lpxC</name>
    <name evidence="13" type="ORF">Dthio_PD2396</name>
</gene>
<evidence type="ECO:0000313" key="13">
    <source>
        <dbReference type="EMBL" id="EFI35004.1"/>
    </source>
</evidence>
<dbReference type="PANTHER" id="PTHR33694:SF1">
    <property type="entry name" value="UDP-3-O-ACYL-N-ACETYLGLUCOSAMINE DEACETYLASE 1, MITOCHONDRIAL-RELATED"/>
    <property type="match status" value="1"/>
</dbReference>
<evidence type="ECO:0000256" key="6">
    <source>
        <dbReference type="ARBA" id="ARBA00022556"/>
    </source>
</evidence>
<dbReference type="Proteomes" id="UP000005496">
    <property type="component" value="Unassembled WGS sequence"/>
</dbReference>
<proteinExistence type="inferred from homology"/>
<keyword evidence="6 12" id="KW-0441">Lipid A biosynthesis</keyword>
<comment type="caution">
    <text evidence="13">The sequence shown here is derived from an EMBL/GenBank/DDBJ whole genome shotgun (WGS) entry which is preliminary data.</text>
</comment>
<dbReference type="Pfam" id="PF03331">
    <property type="entry name" value="LpxC"/>
    <property type="match status" value="1"/>
</dbReference>
<evidence type="ECO:0000256" key="4">
    <source>
        <dbReference type="ARBA" id="ARBA00012745"/>
    </source>
</evidence>
<evidence type="ECO:0000256" key="8">
    <source>
        <dbReference type="ARBA" id="ARBA00022801"/>
    </source>
</evidence>
<dbReference type="InterPro" id="IPR020568">
    <property type="entry name" value="Ribosomal_Su5_D2-typ_SF"/>
</dbReference>
<dbReference type="RefSeq" id="WP_008870318.1">
    <property type="nucleotide sequence ID" value="NZ_ACJN02000002.1"/>
</dbReference>
<comment type="cofactor">
    <cofactor evidence="1 12">
        <name>Zn(2+)</name>
        <dbReference type="ChEBI" id="CHEBI:29105"/>
    </cofactor>
</comment>
<feature type="active site" description="Proton donor" evidence="12">
    <location>
        <position position="261"/>
    </location>
</feature>
<dbReference type="Gene3D" id="3.30.230.20">
    <property type="entry name" value="lpxc deacetylase, domain 1"/>
    <property type="match status" value="1"/>
</dbReference>
<keyword evidence="9 12" id="KW-0862">Zinc</keyword>
<evidence type="ECO:0000256" key="10">
    <source>
        <dbReference type="ARBA" id="ARBA00023098"/>
    </source>
</evidence>
<keyword evidence="5 12" id="KW-0444">Lipid biosynthesis</keyword>
<comment type="pathway">
    <text evidence="3 12">Glycolipid biosynthesis; lipid IV(A) biosynthesis; lipid IV(A) from (3R)-3-hydroxytetradecanoyl-[acyl-carrier-protein] and UDP-N-acetyl-alpha-D-glucosamine: step 2/6.</text>
</comment>
<dbReference type="GO" id="GO:0016020">
    <property type="term" value="C:membrane"/>
    <property type="evidence" value="ECO:0007669"/>
    <property type="project" value="GOC"/>
</dbReference>
<organism evidence="13 14">
    <name type="scientific">Desulfonatronospira thiodismutans ASO3-1</name>
    <dbReference type="NCBI Taxonomy" id="555779"/>
    <lineage>
        <taxon>Bacteria</taxon>
        <taxon>Pseudomonadati</taxon>
        <taxon>Thermodesulfobacteriota</taxon>
        <taxon>Desulfovibrionia</taxon>
        <taxon>Desulfovibrionales</taxon>
        <taxon>Desulfonatronovibrionaceae</taxon>
        <taxon>Desulfonatronospira</taxon>
    </lineage>
</organism>